<name>A0A1M7UFD1_9BRAD</name>
<keyword evidence="3" id="KW-0121">Carboxypeptidase</keyword>
<evidence type="ECO:0000256" key="1">
    <source>
        <dbReference type="SAM" id="MobiDB-lite"/>
    </source>
</evidence>
<dbReference type="Gene3D" id="3.30.1380.10">
    <property type="match status" value="1"/>
</dbReference>
<gene>
    <name evidence="3" type="ORF">SAMN05444170_4870</name>
</gene>
<keyword evidence="2" id="KW-0732">Signal</keyword>
<keyword evidence="3" id="KW-0645">Protease</keyword>
<reference evidence="4" key="1">
    <citation type="submission" date="2016-11" db="EMBL/GenBank/DDBJ databases">
        <authorList>
            <person name="Varghese N."/>
            <person name="Submissions S."/>
        </authorList>
    </citation>
    <scope>NUCLEOTIDE SEQUENCE [LARGE SCALE GENOMIC DNA]</scope>
    <source>
        <strain evidence="4">GAS401</strain>
    </source>
</reference>
<dbReference type="InterPro" id="IPR009045">
    <property type="entry name" value="Zn_M74/Hedgehog-like"/>
</dbReference>
<evidence type="ECO:0000256" key="2">
    <source>
        <dbReference type="SAM" id="SignalP"/>
    </source>
</evidence>
<accession>A0A1M7UFD1</accession>
<organism evidence="3 4">
    <name type="scientific">Bradyrhizobium erythrophlei</name>
    <dbReference type="NCBI Taxonomy" id="1437360"/>
    <lineage>
        <taxon>Bacteria</taxon>
        <taxon>Pseudomonadati</taxon>
        <taxon>Pseudomonadota</taxon>
        <taxon>Alphaproteobacteria</taxon>
        <taxon>Hyphomicrobiales</taxon>
        <taxon>Nitrobacteraceae</taxon>
        <taxon>Bradyrhizobium</taxon>
    </lineage>
</organism>
<evidence type="ECO:0000313" key="4">
    <source>
        <dbReference type="Proteomes" id="UP000184096"/>
    </source>
</evidence>
<dbReference type="Proteomes" id="UP000184096">
    <property type="component" value="Chromosome I"/>
</dbReference>
<keyword evidence="3" id="KW-0378">Hydrolase</keyword>
<dbReference type="EMBL" id="LT670849">
    <property type="protein sequence ID" value="SHN81698.1"/>
    <property type="molecule type" value="Genomic_DNA"/>
</dbReference>
<feature type="chain" id="PRO_5012410182" evidence="2">
    <location>
        <begin position="26"/>
        <end position="385"/>
    </location>
</feature>
<sequence length="385" mass="40632">MAVWCREIAIPAVVMAVLITASAPANNVYSLAIADVTPATSAITPDAANVPLSGELVSVEPLSVEPATTAALPMAAAAADTPRIETAKTDTIKTDTPKVDLAGVDAADVDAAGAATPNTDAAKGSGPVLAALEMPTQTLAKPSPDMAAQPNNLAGPQTDEVYDAANSIEIDDECLVIDVCADRYLWQLYQKTKKEDSIRESTSKKVTIKRKGKSITVTRTTSYVVDEDFGWKDPKAATNARMSLADYVIGGVDRNFKLRLFSMLHAADQAGLAPGITSGFRDDYRQSIASGLKAASNRSFHGGSLRGGYGHGLAADIVSTKGATRAERLTNSNALWKWVDDHGSEFGIGRPYLDRDPPHVAPNDGEEFARHRPGVKTRQATAAAN</sequence>
<keyword evidence="4" id="KW-1185">Reference proteome</keyword>
<dbReference type="AlphaFoldDB" id="A0A1M7UFD1"/>
<protein>
    <submittedName>
        <fullName evidence="3">D-alanyl-D-alanine carboxypeptidase</fullName>
    </submittedName>
</protein>
<dbReference type="GO" id="GO:0004180">
    <property type="term" value="F:carboxypeptidase activity"/>
    <property type="evidence" value="ECO:0007669"/>
    <property type="project" value="UniProtKB-KW"/>
</dbReference>
<dbReference type="RefSeq" id="WP_244553031.1">
    <property type="nucleotide sequence ID" value="NZ_LT670849.1"/>
</dbReference>
<proteinExistence type="predicted"/>
<evidence type="ECO:0000313" key="3">
    <source>
        <dbReference type="EMBL" id="SHN81698.1"/>
    </source>
</evidence>
<feature type="signal peptide" evidence="2">
    <location>
        <begin position="1"/>
        <end position="25"/>
    </location>
</feature>
<feature type="region of interest" description="Disordered" evidence="1">
    <location>
        <begin position="353"/>
        <end position="385"/>
    </location>
</feature>